<evidence type="ECO:0000313" key="2">
    <source>
        <dbReference type="EMBL" id="JAD49332.1"/>
    </source>
</evidence>
<reference evidence="2" key="1">
    <citation type="submission" date="2014-09" db="EMBL/GenBank/DDBJ databases">
        <authorList>
            <person name="Magalhaes I.L.F."/>
            <person name="Oliveira U."/>
            <person name="Santos F.R."/>
            <person name="Vidigal T.H.D.A."/>
            <person name="Brescovit A.D."/>
            <person name="Santos A.J."/>
        </authorList>
    </citation>
    <scope>NUCLEOTIDE SEQUENCE</scope>
    <source>
        <tissue evidence="2">Shoot tissue taken approximately 20 cm above the soil surface</tissue>
    </source>
</reference>
<dbReference type="AlphaFoldDB" id="A0A0A9AQG1"/>
<accession>A0A0A9AQG1</accession>
<evidence type="ECO:0000256" key="1">
    <source>
        <dbReference type="SAM" id="SignalP"/>
    </source>
</evidence>
<reference evidence="2" key="2">
    <citation type="journal article" date="2015" name="Data Brief">
        <title>Shoot transcriptome of the giant reed, Arundo donax.</title>
        <authorList>
            <person name="Barrero R.A."/>
            <person name="Guerrero F.D."/>
            <person name="Moolhuijzen P."/>
            <person name="Goolsby J.A."/>
            <person name="Tidwell J."/>
            <person name="Bellgard S.E."/>
            <person name="Bellgard M.I."/>
        </authorList>
    </citation>
    <scope>NUCLEOTIDE SEQUENCE</scope>
    <source>
        <tissue evidence="2">Shoot tissue taken approximately 20 cm above the soil surface</tissue>
    </source>
</reference>
<sequence length="43" mass="4920">MIAKICKTMLPWSLLISHALLSNSRPNWLNQKGENKQISTSEH</sequence>
<keyword evidence="1" id="KW-0732">Signal</keyword>
<protein>
    <submittedName>
        <fullName evidence="2">Uncharacterized protein</fullName>
    </submittedName>
</protein>
<dbReference type="EMBL" id="GBRH01248563">
    <property type="protein sequence ID" value="JAD49332.1"/>
    <property type="molecule type" value="Transcribed_RNA"/>
</dbReference>
<proteinExistence type="predicted"/>
<feature type="signal peptide" evidence="1">
    <location>
        <begin position="1"/>
        <end position="24"/>
    </location>
</feature>
<name>A0A0A9AQG1_ARUDO</name>
<organism evidence="2">
    <name type="scientific">Arundo donax</name>
    <name type="common">Giant reed</name>
    <name type="synonym">Donax arundinaceus</name>
    <dbReference type="NCBI Taxonomy" id="35708"/>
    <lineage>
        <taxon>Eukaryota</taxon>
        <taxon>Viridiplantae</taxon>
        <taxon>Streptophyta</taxon>
        <taxon>Embryophyta</taxon>
        <taxon>Tracheophyta</taxon>
        <taxon>Spermatophyta</taxon>
        <taxon>Magnoliopsida</taxon>
        <taxon>Liliopsida</taxon>
        <taxon>Poales</taxon>
        <taxon>Poaceae</taxon>
        <taxon>PACMAD clade</taxon>
        <taxon>Arundinoideae</taxon>
        <taxon>Arundineae</taxon>
        <taxon>Arundo</taxon>
    </lineage>
</organism>
<feature type="chain" id="PRO_5002042688" evidence="1">
    <location>
        <begin position="25"/>
        <end position="43"/>
    </location>
</feature>